<reference evidence="2 3" key="1">
    <citation type="submission" date="2018-03" db="EMBL/GenBank/DDBJ databases">
        <title>Genomic Encyclopedia of Type Strains, Phase III (KMG-III): the genomes of soil and plant-associated and newly described type strains.</title>
        <authorList>
            <person name="Whitman W."/>
        </authorList>
    </citation>
    <scope>NUCLEOTIDE SEQUENCE [LARGE SCALE GENOMIC DNA]</scope>
    <source>
        <strain evidence="2 3">CGMCC 1.12700</strain>
    </source>
</reference>
<dbReference type="SUPFAM" id="SSF52096">
    <property type="entry name" value="ClpP/crotonase"/>
    <property type="match status" value="1"/>
</dbReference>
<evidence type="ECO:0000259" key="1">
    <source>
        <dbReference type="Pfam" id="PF03572"/>
    </source>
</evidence>
<name>A0A2P8D300_9BACT</name>
<evidence type="ECO:0000313" key="3">
    <source>
        <dbReference type="Proteomes" id="UP000240572"/>
    </source>
</evidence>
<dbReference type="Pfam" id="PF03572">
    <property type="entry name" value="Peptidase_S41"/>
    <property type="match status" value="1"/>
</dbReference>
<protein>
    <submittedName>
        <fullName evidence="2">Peptidase S41-like protein</fullName>
    </submittedName>
</protein>
<dbReference type="InterPro" id="IPR029045">
    <property type="entry name" value="ClpP/crotonase-like_dom_sf"/>
</dbReference>
<dbReference type="OrthoDB" id="5480566at2"/>
<dbReference type="GO" id="GO:0006508">
    <property type="term" value="P:proteolysis"/>
    <property type="evidence" value="ECO:0007669"/>
    <property type="project" value="InterPro"/>
</dbReference>
<dbReference type="EMBL" id="PYGD01000005">
    <property type="protein sequence ID" value="PSK91610.1"/>
    <property type="molecule type" value="Genomic_DNA"/>
</dbReference>
<accession>A0A2P8D300</accession>
<gene>
    <name evidence="2" type="ORF">B0I18_105195</name>
</gene>
<sequence>MKRILILLLLAHQGWAQSPTRPVAHKPPQDSTAMYNRILRPDAMQQDLQLFLDIRKKANSGLYRYHSRQQVDSIYHWAFKQVKRPMPVLEFFKIILQLSDFEGSCHNYTEPDAGLVAYYNRQRAFFPFALKYIGGHIIFNSKTDQVPVGSRVMQINGVTDQKLMQSFYKYITTDGFNQTAKLSGSVDRSYSLRYLLEYGLSDSFTIKFLPPGASGEQSITVPAVSLEERKANLVNRHSAPVDSIIDYNVQPKYSFNMINAATGLLNLRIFTMADDAGDPNFAPYVAFLDSVFQLLSDKQVPNLVLDIRGNPGGSDPTFEQPMMYLTDSNFKENTLAYTIFENEIPYEKYFWGVSTAERMDSAAKAAGKVMLRDYFPALHNGRNLQNAKHNPVYHPKQPAYKGHLYLLIDEDVGSAASHLASLVKAYARNVTIVGVETVGGYYGHNGHMAMIYELPHSKIKTKFSIVYVDQDAPHKPDQPEGRGIIPDHTVWPSFPDFMHNKDTQMDYVLRMIATRS</sequence>
<feature type="domain" description="Tail specific protease" evidence="1">
    <location>
        <begin position="288"/>
        <end position="441"/>
    </location>
</feature>
<organism evidence="2 3">
    <name type="scientific">Taibaiella chishuiensis</name>
    <dbReference type="NCBI Taxonomy" id="1434707"/>
    <lineage>
        <taxon>Bacteria</taxon>
        <taxon>Pseudomonadati</taxon>
        <taxon>Bacteroidota</taxon>
        <taxon>Chitinophagia</taxon>
        <taxon>Chitinophagales</taxon>
        <taxon>Chitinophagaceae</taxon>
        <taxon>Taibaiella</taxon>
    </lineage>
</organism>
<comment type="caution">
    <text evidence="2">The sequence shown here is derived from an EMBL/GenBank/DDBJ whole genome shotgun (WGS) entry which is preliminary data.</text>
</comment>
<dbReference type="InterPro" id="IPR005151">
    <property type="entry name" value="Tail-specific_protease"/>
</dbReference>
<dbReference type="RefSeq" id="WP_106523504.1">
    <property type="nucleotide sequence ID" value="NZ_PYGD01000005.1"/>
</dbReference>
<keyword evidence="3" id="KW-1185">Reference proteome</keyword>
<proteinExistence type="predicted"/>
<dbReference type="AlphaFoldDB" id="A0A2P8D300"/>
<evidence type="ECO:0000313" key="2">
    <source>
        <dbReference type="EMBL" id="PSK91610.1"/>
    </source>
</evidence>
<dbReference type="GO" id="GO:0008236">
    <property type="term" value="F:serine-type peptidase activity"/>
    <property type="evidence" value="ECO:0007669"/>
    <property type="project" value="InterPro"/>
</dbReference>
<dbReference type="Proteomes" id="UP000240572">
    <property type="component" value="Unassembled WGS sequence"/>
</dbReference>
<dbReference type="Gene3D" id="3.90.226.10">
    <property type="entry name" value="2-enoyl-CoA Hydratase, Chain A, domain 1"/>
    <property type="match status" value="1"/>
</dbReference>